<dbReference type="eggNOG" id="COG3301">
    <property type="taxonomic scope" value="Bacteria"/>
</dbReference>
<comment type="similarity">
    <text evidence="2">Belongs to the NrfD family.</text>
</comment>
<feature type="transmembrane region" description="Helical" evidence="7">
    <location>
        <begin position="52"/>
        <end position="77"/>
    </location>
</feature>
<feature type="transmembrane region" description="Helical" evidence="7">
    <location>
        <begin position="152"/>
        <end position="173"/>
    </location>
</feature>
<feature type="transmembrane region" description="Helical" evidence="7">
    <location>
        <begin position="185"/>
        <end position="207"/>
    </location>
</feature>
<evidence type="ECO:0000256" key="4">
    <source>
        <dbReference type="ARBA" id="ARBA00022692"/>
    </source>
</evidence>
<keyword evidence="6 7" id="KW-0472">Membrane</keyword>
<feature type="transmembrane region" description="Helical" evidence="7">
    <location>
        <begin position="97"/>
        <end position="120"/>
    </location>
</feature>
<dbReference type="InterPro" id="IPR005614">
    <property type="entry name" value="NrfD-like"/>
</dbReference>
<organism evidence="8 9">
    <name type="scientific">Campylobacter hominis (strain ATCC BAA-381 / DSM 21671 / CCUG 45161 / LMG 19568 / NCTC 13146 / CH001A)</name>
    <dbReference type="NCBI Taxonomy" id="360107"/>
    <lineage>
        <taxon>Bacteria</taxon>
        <taxon>Pseudomonadati</taxon>
        <taxon>Campylobacterota</taxon>
        <taxon>Epsilonproteobacteria</taxon>
        <taxon>Campylobacterales</taxon>
        <taxon>Campylobacteraceae</taxon>
        <taxon>Campylobacter</taxon>
    </lineage>
</organism>
<feature type="transmembrane region" description="Helical" evidence="7">
    <location>
        <begin position="219"/>
        <end position="243"/>
    </location>
</feature>
<keyword evidence="5 7" id="KW-1133">Transmembrane helix</keyword>
<dbReference type="PANTHER" id="PTHR34856:SF2">
    <property type="entry name" value="PROTEIN NRFD"/>
    <property type="match status" value="1"/>
</dbReference>
<dbReference type="HOGENOM" id="CLU_045348_1_2_7"/>
<comment type="subcellular location">
    <subcellularLocation>
        <location evidence="1">Cell membrane</location>
        <topology evidence="1">Multi-pass membrane protein</topology>
    </subcellularLocation>
</comment>
<keyword evidence="3" id="KW-1003">Cell membrane</keyword>
<evidence type="ECO:0000256" key="1">
    <source>
        <dbReference type="ARBA" id="ARBA00004651"/>
    </source>
</evidence>
<evidence type="ECO:0000313" key="9">
    <source>
        <dbReference type="Proteomes" id="UP000002407"/>
    </source>
</evidence>
<dbReference type="STRING" id="360107.CHAB381_1772"/>
<dbReference type="Gene3D" id="1.20.1630.10">
    <property type="entry name" value="Formate dehydrogenase/DMSO reductase domain"/>
    <property type="match status" value="1"/>
</dbReference>
<protein>
    <submittedName>
        <fullName evidence="8">Protein NrfD</fullName>
    </submittedName>
</protein>
<feature type="transmembrane region" description="Helical" evidence="7">
    <location>
        <begin position="263"/>
        <end position="282"/>
    </location>
</feature>
<evidence type="ECO:0000256" key="2">
    <source>
        <dbReference type="ARBA" id="ARBA00008929"/>
    </source>
</evidence>
<dbReference type="PANTHER" id="PTHR34856">
    <property type="entry name" value="PROTEIN NRFD"/>
    <property type="match status" value="1"/>
</dbReference>
<evidence type="ECO:0000313" key="8">
    <source>
        <dbReference type="EMBL" id="ABS51337.1"/>
    </source>
</evidence>
<gene>
    <name evidence="8" type="ordered locus">CHAB381_1772</name>
</gene>
<evidence type="ECO:0000256" key="5">
    <source>
        <dbReference type="ARBA" id="ARBA00022989"/>
    </source>
</evidence>
<dbReference type="GO" id="GO:0005886">
    <property type="term" value="C:plasma membrane"/>
    <property type="evidence" value="ECO:0007669"/>
    <property type="project" value="UniProtKB-SubCell"/>
</dbReference>
<reference evidence="9" key="1">
    <citation type="submission" date="2007-07" db="EMBL/GenBank/DDBJ databases">
        <title>Complete genome sequence of Campylobacter hominis ATCC BAA-381, a commensal isolated from the human gastrointestinal tract.</title>
        <authorList>
            <person name="Fouts D.E."/>
            <person name="Mongodin E.F."/>
            <person name="Puiu D."/>
            <person name="Sebastian Y."/>
            <person name="Miller W.G."/>
            <person name="Mandrell R.E."/>
            <person name="Nelson K.E."/>
        </authorList>
    </citation>
    <scope>NUCLEOTIDE SEQUENCE [LARGE SCALE GENOMIC DNA]</scope>
    <source>
        <strain evidence="9">ATCC BAA-381 / LMG 19568 / NCTC 13146 / CH001A</strain>
    </source>
</reference>
<sequence>MNNMWGSMAQFEAIYWSWPIVLYLFLAGLSAGSVMVALLVKWNRHENNTRSIWDAMVKAGALIGPIAICIGLFLLIADLGKPFTFYILLIKYNFLSVMSLGVLFLLIYTPFAFLFAIIIFEKEIENSKILAFLKPVTKFIRSFSGIAKKMEYILFILAICVGIYTGFLLSAVAKLPLWNTPILPILFLLSGFSSGIAANILIGMWFFKGSLNKDSIKYLLMLDLRAIFFEIPILFILFIGMYFEGGISAVAASQALNHEYFGKILWIGVIGIGLIVPIIIAATALKNHVYKPTFIVLNSLVVLVGVVLLRYYIVYAGQICIGA</sequence>
<dbReference type="Pfam" id="PF03916">
    <property type="entry name" value="NrfD"/>
    <property type="match status" value="1"/>
</dbReference>
<dbReference type="Proteomes" id="UP000002407">
    <property type="component" value="Chromosome"/>
</dbReference>
<dbReference type="RefSeq" id="WP_012109589.1">
    <property type="nucleotide sequence ID" value="NC_009714.1"/>
</dbReference>
<dbReference type="EMBL" id="CP000776">
    <property type="protein sequence ID" value="ABS51337.1"/>
    <property type="molecule type" value="Genomic_DNA"/>
</dbReference>
<accession>A7I441</accession>
<dbReference type="KEGG" id="cha:CHAB381_1772"/>
<name>A7I441_CAMHC</name>
<proteinExistence type="inferred from homology"/>
<dbReference type="AlphaFoldDB" id="A7I441"/>
<feature type="transmembrane region" description="Helical" evidence="7">
    <location>
        <begin position="20"/>
        <end position="40"/>
    </location>
</feature>
<evidence type="ECO:0000256" key="7">
    <source>
        <dbReference type="SAM" id="Phobius"/>
    </source>
</evidence>
<dbReference type="InterPro" id="IPR052049">
    <property type="entry name" value="Electron_transfer_protein"/>
</dbReference>
<keyword evidence="9" id="KW-1185">Reference proteome</keyword>
<dbReference type="OrthoDB" id="9778963at2"/>
<keyword evidence="4 7" id="KW-0812">Transmembrane</keyword>
<evidence type="ECO:0000256" key="6">
    <source>
        <dbReference type="ARBA" id="ARBA00023136"/>
    </source>
</evidence>
<evidence type="ECO:0000256" key="3">
    <source>
        <dbReference type="ARBA" id="ARBA00022475"/>
    </source>
</evidence>
<feature type="transmembrane region" description="Helical" evidence="7">
    <location>
        <begin position="294"/>
        <end position="313"/>
    </location>
</feature>